<sequence>MSTLLEILKTEYSNEYSIDMAGLPYKLPKIYHGGDDYDISKRWYVYYSYVNPKTGKMERQPPIYMNVNRDYSSVKDRLARLKSIKNNLAELLKKGYSPYPDTDKKEKSTIKSALEWAYEMKIATLSETSIPDYRSKKNQFIKYLEKHGFDILPSDQFPKKYLQDYLNEIILKNSGKTHNNHKVVLSSLFEVLKKNDIIGDNFVKDIDNQTHKPEKNKSYSNKQLDDLFEEISKDRKLLLFIQFVSYNFLRPIEVTRLKYEDLKINEPVPYLEVKTKNKPLKTKIIPNVMLSLLKEIQFGAPGDLVFKTNDKGIGTTEVNRRNYFSAKFKDVKKALELGEEYTIYSFRHTFITKLFRELRKEKTELETYDLLMKVTGHSTLKALKAYLRDIDAELAEDYSKFLEEKKHD</sequence>
<protein>
    <submittedName>
        <fullName evidence="5">Tyrosine-type recombinase/integrase</fullName>
    </submittedName>
</protein>
<dbReference type="InterPro" id="IPR050090">
    <property type="entry name" value="Tyrosine_recombinase_XerCD"/>
</dbReference>
<comment type="similarity">
    <text evidence="1">Belongs to the 'phage' integrase family.</text>
</comment>
<comment type="caution">
    <text evidence="5">The sequence shown here is derived from an EMBL/GenBank/DDBJ whole genome shotgun (WGS) entry which is preliminary data.</text>
</comment>
<dbReference type="Proteomes" id="UP000326384">
    <property type="component" value="Unassembled WGS sequence"/>
</dbReference>
<dbReference type="SUPFAM" id="SSF56349">
    <property type="entry name" value="DNA breaking-rejoining enzymes"/>
    <property type="match status" value="1"/>
</dbReference>
<keyword evidence="6" id="KW-1185">Reference proteome</keyword>
<dbReference type="Gene3D" id="1.10.150.130">
    <property type="match status" value="1"/>
</dbReference>
<evidence type="ECO:0000259" key="4">
    <source>
        <dbReference type="PROSITE" id="PS51898"/>
    </source>
</evidence>
<dbReference type="PANTHER" id="PTHR30349:SF41">
    <property type="entry name" value="INTEGRASE_RECOMBINASE PROTEIN MJ0367-RELATED"/>
    <property type="match status" value="1"/>
</dbReference>
<reference evidence="5 6" key="1">
    <citation type="journal article" date="2019" name="Stand. Genomic Sci.">
        <title>Draft Whole-Genome Sequence of a Novel Chryseobacterium viscerum Strain Isolated from Fresh Water at Dripping Springs, New Mexico.</title>
        <authorList>
            <person name="Kyndt J.A."/>
            <person name="Moore T.C."/>
        </authorList>
    </citation>
    <scope>NUCLEOTIDE SEQUENCE [LARGE SCALE GENOMIC DNA]</scope>
    <source>
        <strain evidence="5 6">DPS</strain>
    </source>
</reference>
<dbReference type="Gene3D" id="1.10.443.10">
    <property type="entry name" value="Intergrase catalytic core"/>
    <property type="match status" value="1"/>
</dbReference>
<name>A0A5N4BJ16_9FLAO</name>
<evidence type="ECO:0000256" key="1">
    <source>
        <dbReference type="ARBA" id="ARBA00008857"/>
    </source>
</evidence>
<accession>A0A5N4BJ16</accession>
<dbReference type="RefSeq" id="WP_152291391.1">
    <property type="nucleotide sequence ID" value="NZ_VTPV01000022.1"/>
</dbReference>
<dbReference type="EMBL" id="VTPV01000022">
    <property type="protein sequence ID" value="KAB1228437.1"/>
    <property type="molecule type" value="Genomic_DNA"/>
</dbReference>
<dbReference type="InterPro" id="IPR010998">
    <property type="entry name" value="Integrase_recombinase_N"/>
</dbReference>
<proteinExistence type="inferred from homology"/>
<dbReference type="InterPro" id="IPR011010">
    <property type="entry name" value="DNA_brk_join_enz"/>
</dbReference>
<evidence type="ECO:0000313" key="5">
    <source>
        <dbReference type="EMBL" id="KAB1228437.1"/>
    </source>
</evidence>
<dbReference type="InterPro" id="IPR002104">
    <property type="entry name" value="Integrase_catalytic"/>
</dbReference>
<feature type="domain" description="Tyr recombinase" evidence="4">
    <location>
        <begin position="214"/>
        <end position="399"/>
    </location>
</feature>
<gene>
    <name evidence="5" type="ORF">F8D52_22440</name>
</gene>
<organism evidence="5 6">
    <name type="scientific">Chryseobacterium viscerum</name>
    <dbReference type="NCBI Taxonomy" id="1037377"/>
    <lineage>
        <taxon>Bacteria</taxon>
        <taxon>Pseudomonadati</taxon>
        <taxon>Bacteroidota</taxon>
        <taxon>Flavobacteriia</taxon>
        <taxon>Flavobacteriales</taxon>
        <taxon>Weeksellaceae</taxon>
        <taxon>Chryseobacterium group</taxon>
        <taxon>Chryseobacterium</taxon>
    </lineage>
</organism>
<evidence type="ECO:0000256" key="3">
    <source>
        <dbReference type="ARBA" id="ARBA00023172"/>
    </source>
</evidence>
<dbReference type="PROSITE" id="PS51898">
    <property type="entry name" value="TYR_RECOMBINASE"/>
    <property type="match status" value="1"/>
</dbReference>
<dbReference type="InterPro" id="IPR013762">
    <property type="entry name" value="Integrase-like_cat_sf"/>
</dbReference>
<dbReference type="PANTHER" id="PTHR30349">
    <property type="entry name" value="PHAGE INTEGRASE-RELATED"/>
    <property type="match status" value="1"/>
</dbReference>
<evidence type="ECO:0000256" key="2">
    <source>
        <dbReference type="ARBA" id="ARBA00023125"/>
    </source>
</evidence>
<keyword evidence="2" id="KW-0238">DNA-binding</keyword>
<keyword evidence="3" id="KW-0233">DNA recombination</keyword>
<evidence type="ECO:0000313" key="6">
    <source>
        <dbReference type="Proteomes" id="UP000326384"/>
    </source>
</evidence>